<feature type="domain" description="Fungal lipase-type" evidence="16">
    <location>
        <begin position="393"/>
        <end position="523"/>
    </location>
</feature>
<comment type="cofactor">
    <cofactor evidence="1">
        <name>Ca(2+)</name>
        <dbReference type="ChEBI" id="CHEBI:29108"/>
    </cofactor>
</comment>
<evidence type="ECO:0000256" key="11">
    <source>
        <dbReference type="ARBA" id="ARBA00023098"/>
    </source>
</evidence>
<feature type="transmembrane region" description="Helical" evidence="15">
    <location>
        <begin position="132"/>
        <end position="156"/>
    </location>
</feature>
<evidence type="ECO:0000313" key="17">
    <source>
        <dbReference type="EMBL" id="CAL1527474.1"/>
    </source>
</evidence>
<evidence type="ECO:0000256" key="4">
    <source>
        <dbReference type="ARBA" id="ARBA00022553"/>
    </source>
</evidence>
<evidence type="ECO:0000256" key="12">
    <source>
        <dbReference type="ARBA" id="ARBA00023136"/>
    </source>
</evidence>
<organism evidence="17 18">
    <name type="scientific">Lymnaea stagnalis</name>
    <name type="common">Great pond snail</name>
    <name type="synonym">Helix stagnalis</name>
    <dbReference type="NCBI Taxonomy" id="6523"/>
    <lineage>
        <taxon>Eukaryota</taxon>
        <taxon>Metazoa</taxon>
        <taxon>Spiralia</taxon>
        <taxon>Lophotrochozoa</taxon>
        <taxon>Mollusca</taxon>
        <taxon>Gastropoda</taxon>
        <taxon>Heterobranchia</taxon>
        <taxon>Euthyneura</taxon>
        <taxon>Panpulmonata</taxon>
        <taxon>Hygrophila</taxon>
        <taxon>Lymnaeoidea</taxon>
        <taxon>Lymnaeidae</taxon>
        <taxon>Lymnaea</taxon>
    </lineage>
</organism>
<keyword evidence="9" id="KW-0442">Lipid degradation</keyword>
<dbReference type="GO" id="GO:0004806">
    <property type="term" value="F:triacylglycerol lipase activity"/>
    <property type="evidence" value="ECO:0007669"/>
    <property type="project" value="TreeGrafter"/>
</dbReference>
<gene>
    <name evidence="17" type="ORF">GSLYS_00001651001</name>
</gene>
<evidence type="ECO:0000256" key="2">
    <source>
        <dbReference type="ARBA" id="ARBA00004651"/>
    </source>
</evidence>
<evidence type="ECO:0000256" key="1">
    <source>
        <dbReference type="ARBA" id="ARBA00001913"/>
    </source>
</evidence>
<dbReference type="Pfam" id="PF01764">
    <property type="entry name" value="Lipase_3"/>
    <property type="match status" value="1"/>
</dbReference>
<protein>
    <recommendedName>
        <fullName evidence="14">sn-1-specific diacylglycerol lipase</fullName>
        <ecNumber evidence="14">3.1.1.116</ecNumber>
    </recommendedName>
</protein>
<name>A0AAV2H5J8_LYMST</name>
<evidence type="ECO:0000256" key="5">
    <source>
        <dbReference type="ARBA" id="ARBA00022692"/>
    </source>
</evidence>
<feature type="transmembrane region" description="Helical" evidence="15">
    <location>
        <begin position="18"/>
        <end position="42"/>
    </location>
</feature>
<dbReference type="GO" id="GO:0005886">
    <property type="term" value="C:plasma membrane"/>
    <property type="evidence" value="ECO:0007669"/>
    <property type="project" value="UniProtKB-SubCell"/>
</dbReference>
<accession>A0AAV2H5J8</accession>
<dbReference type="AlphaFoldDB" id="A0AAV2H5J8"/>
<keyword evidence="5 15" id="KW-0812">Transmembrane</keyword>
<dbReference type="PANTHER" id="PTHR45792:SF2">
    <property type="entry name" value="DIACYLGLYCEROL LIPASE-BETA"/>
    <property type="match status" value="1"/>
</dbReference>
<sequence length="688" mass="76811">MPGLILFRRRWAISSDDFVYPSIGDGLIRIAWLTTLIIILAVHKNGFNCTYGHDLKVFYIGTIVLNGIGLITAIILAHISMKGTMKDNWPRRNINYVIYVKLFMFVPEACWVCVSTYWAFAHDYECYWSVYWTARGAVLCSWIIGFLTFVAIAVAFDPLGTIIRSSSTTSASETLEFAGNKTASQIWERRCRILCCCIRNNEDTAPAFTDVGKIVAEFFKDLDLVATDIAAGLMLVQEKQVHSDTQLAGVDVHGYNQPQQSDQGMRISGADVVGYNQPQQSDPGTRIAYPKSWMTIFNMAHYMKYAMASYGWPFYMYQNLFTGICGLFTQCRCCSCVRTANAIFKDNSCQCNTAAIKKISGLKNEDLVYVTFHNRFKQVPFYVALDREKNSVVISIRGTLSLQDALADLSAKGADLEISGVDNSYCHAAMLDCARYIKTQLETKHLLEQAFSQLPEGAGLVITGHSLGAGVAAILSVLMKPEYPDLICFSFSPPGGLMSPGASKYTRDFVCSVVVGQDLVPRLGMYTLVDLKVKLLRALCETNQPKYKILVSGCIRLICCIGPSKDPPTERPLMRGRSNSKYTEERPLVFQDALRNAEQQLEEIGKTQWPLHPAGQILHVKEIHNVTLPCTGEPQYTAVWSDAKHFDKIVISNKMVTDHIPNTVGRALDQLAERNYVPSILVHPLRQC</sequence>
<evidence type="ECO:0000256" key="14">
    <source>
        <dbReference type="ARBA" id="ARBA00026104"/>
    </source>
</evidence>
<evidence type="ECO:0000256" key="7">
    <source>
        <dbReference type="ARBA" id="ARBA00022801"/>
    </source>
</evidence>
<dbReference type="GO" id="GO:0046872">
    <property type="term" value="F:metal ion binding"/>
    <property type="evidence" value="ECO:0007669"/>
    <property type="project" value="UniProtKB-KW"/>
</dbReference>
<evidence type="ECO:0000256" key="13">
    <source>
        <dbReference type="ARBA" id="ARBA00024531"/>
    </source>
</evidence>
<keyword evidence="10 15" id="KW-1133">Transmembrane helix</keyword>
<keyword evidence="6" id="KW-0479">Metal-binding</keyword>
<dbReference type="InterPro" id="IPR052214">
    <property type="entry name" value="DAG_Lipase-Related"/>
</dbReference>
<evidence type="ECO:0000256" key="3">
    <source>
        <dbReference type="ARBA" id="ARBA00022475"/>
    </source>
</evidence>
<keyword evidence="8" id="KW-0106">Calcium</keyword>
<dbReference type="PANTHER" id="PTHR45792">
    <property type="entry name" value="DIACYLGLYCEROL LIPASE HOMOLOG-RELATED"/>
    <property type="match status" value="1"/>
</dbReference>
<keyword evidence="3" id="KW-1003">Cell membrane</keyword>
<dbReference type="GO" id="GO:0046340">
    <property type="term" value="P:diacylglycerol catabolic process"/>
    <property type="evidence" value="ECO:0007669"/>
    <property type="project" value="TreeGrafter"/>
</dbReference>
<dbReference type="CDD" id="cd00519">
    <property type="entry name" value="Lipase_3"/>
    <property type="match status" value="1"/>
</dbReference>
<proteinExistence type="predicted"/>
<dbReference type="EC" id="3.1.1.116" evidence="14"/>
<evidence type="ECO:0000259" key="16">
    <source>
        <dbReference type="Pfam" id="PF01764"/>
    </source>
</evidence>
<keyword evidence="18" id="KW-1185">Reference proteome</keyword>
<comment type="caution">
    <text evidence="17">The sequence shown here is derived from an EMBL/GenBank/DDBJ whole genome shotgun (WGS) entry which is preliminary data.</text>
</comment>
<dbReference type="GO" id="GO:0022008">
    <property type="term" value="P:neurogenesis"/>
    <property type="evidence" value="ECO:0007669"/>
    <property type="project" value="TreeGrafter"/>
</dbReference>
<dbReference type="EMBL" id="CAXITT010000018">
    <property type="protein sequence ID" value="CAL1527474.1"/>
    <property type="molecule type" value="Genomic_DNA"/>
</dbReference>
<evidence type="ECO:0000256" key="9">
    <source>
        <dbReference type="ARBA" id="ARBA00022963"/>
    </source>
</evidence>
<dbReference type="InterPro" id="IPR002921">
    <property type="entry name" value="Fungal_lipase-type"/>
</dbReference>
<evidence type="ECO:0000256" key="8">
    <source>
        <dbReference type="ARBA" id="ARBA00022837"/>
    </source>
</evidence>
<keyword evidence="11" id="KW-0443">Lipid metabolism</keyword>
<evidence type="ECO:0000256" key="6">
    <source>
        <dbReference type="ARBA" id="ARBA00022723"/>
    </source>
</evidence>
<dbReference type="GO" id="GO:0019369">
    <property type="term" value="P:arachidonate metabolic process"/>
    <property type="evidence" value="ECO:0007669"/>
    <property type="project" value="TreeGrafter"/>
</dbReference>
<dbReference type="Gene3D" id="3.40.50.1820">
    <property type="entry name" value="alpha/beta hydrolase"/>
    <property type="match status" value="1"/>
</dbReference>
<keyword evidence="4" id="KW-0597">Phosphoprotein</keyword>
<reference evidence="17 18" key="1">
    <citation type="submission" date="2024-04" db="EMBL/GenBank/DDBJ databases">
        <authorList>
            <consortium name="Genoscope - CEA"/>
            <person name="William W."/>
        </authorList>
    </citation>
    <scope>NUCLEOTIDE SEQUENCE [LARGE SCALE GENOMIC DNA]</scope>
</reference>
<comment type="subcellular location">
    <subcellularLocation>
        <location evidence="2">Cell membrane</location>
        <topology evidence="2">Multi-pass membrane protein</topology>
    </subcellularLocation>
</comment>
<evidence type="ECO:0000256" key="15">
    <source>
        <dbReference type="SAM" id="Phobius"/>
    </source>
</evidence>
<keyword evidence="7" id="KW-0378">Hydrolase</keyword>
<keyword evidence="12 15" id="KW-0472">Membrane</keyword>
<evidence type="ECO:0000313" key="18">
    <source>
        <dbReference type="Proteomes" id="UP001497497"/>
    </source>
</evidence>
<evidence type="ECO:0000256" key="10">
    <source>
        <dbReference type="ARBA" id="ARBA00022989"/>
    </source>
</evidence>
<comment type="catalytic activity">
    <reaction evidence="13">
        <text>a 1,2-diacyl-sn-glycerol + H2O = a 2-acylglycerol + a fatty acid + H(+)</text>
        <dbReference type="Rhea" id="RHEA:33275"/>
        <dbReference type="ChEBI" id="CHEBI:15377"/>
        <dbReference type="ChEBI" id="CHEBI:15378"/>
        <dbReference type="ChEBI" id="CHEBI:17389"/>
        <dbReference type="ChEBI" id="CHEBI:17815"/>
        <dbReference type="ChEBI" id="CHEBI:28868"/>
        <dbReference type="EC" id="3.1.1.116"/>
    </reaction>
    <physiologicalReaction direction="left-to-right" evidence="13">
        <dbReference type="Rhea" id="RHEA:33276"/>
    </physiologicalReaction>
</comment>
<feature type="transmembrane region" description="Helical" evidence="15">
    <location>
        <begin position="57"/>
        <end position="77"/>
    </location>
</feature>
<dbReference type="SUPFAM" id="SSF53474">
    <property type="entry name" value="alpha/beta-Hydrolases"/>
    <property type="match status" value="1"/>
</dbReference>
<dbReference type="InterPro" id="IPR029058">
    <property type="entry name" value="AB_hydrolase_fold"/>
</dbReference>
<feature type="transmembrane region" description="Helical" evidence="15">
    <location>
        <begin position="98"/>
        <end position="120"/>
    </location>
</feature>
<dbReference type="Proteomes" id="UP001497497">
    <property type="component" value="Unassembled WGS sequence"/>
</dbReference>
<dbReference type="GO" id="GO:0005737">
    <property type="term" value="C:cytoplasm"/>
    <property type="evidence" value="ECO:0007669"/>
    <property type="project" value="TreeGrafter"/>
</dbReference>